<dbReference type="PANTHER" id="PTHR45648:SF22">
    <property type="entry name" value="GDSL LIPASE_ACYLHYDROLASE FAMILY PROTEIN (AFU_ORTHOLOGUE AFUA_4G14700)"/>
    <property type="match status" value="1"/>
</dbReference>
<dbReference type="PANTHER" id="PTHR45648">
    <property type="entry name" value="GDSL LIPASE/ACYLHYDROLASE FAMILY PROTEIN (AFU_ORTHOLOGUE AFUA_4G14700)"/>
    <property type="match status" value="1"/>
</dbReference>
<evidence type="ECO:0000256" key="1">
    <source>
        <dbReference type="ARBA" id="ARBA00022801"/>
    </source>
</evidence>
<evidence type="ECO:0000256" key="2">
    <source>
        <dbReference type="SAM" id="SignalP"/>
    </source>
</evidence>
<dbReference type="Proteomes" id="UP001143981">
    <property type="component" value="Unassembled WGS sequence"/>
</dbReference>
<comment type="caution">
    <text evidence="3">The sequence shown here is derived from an EMBL/GenBank/DDBJ whole genome shotgun (WGS) entry which is preliminary data.</text>
</comment>
<protein>
    <submittedName>
        <fullName evidence="3">Uncharacterized protein</fullName>
    </submittedName>
</protein>
<name>A0A9W7YCE5_9FUNG</name>
<evidence type="ECO:0000313" key="3">
    <source>
        <dbReference type="EMBL" id="KAJ1729435.1"/>
    </source>
</evidence>
<sequence length="351" mass="37122">MRLPAALSTALLVLGGAVLGADQGSPTLYVFGDSPSDTGMLQRLTLGLLPPPPYWNGRFSSGPVWSEYLASLLGYKLSSRAIAGATSDNQMFSLGEAFGINLPSTQDQINTFRLTNLLYKTEPSREHDIAVLEVGSNDYLAAMGRLQQGEMSTDEFCSTLVSTVVGQLGQLREMGFQNIMVTNMPAIQLTPMAQGGGRDTARAMVAQYNQLFAERTTAWAAQTPPGSGVFVVGDIGGFVEATLGSTAIAGALGIANTTSPCVAGLDTSSLGALMRSAASLDGDGTCDDPSTHYFFDALHPGERVHRLFGYYSRELIEAARANATYSTSEAGVIALVEKYKLGTPVPKPVRT</sequence>
<evidence type="ECO:0000313" key="4">
    <source>
        <dbReference type="Proteomes" id="UP001143981"/>
    </source>
</evidence>
<dbReference type="AlphaFoldDB" id="A0A9W7YCE5"/>
<dbReference type="InterPro" id="IPR051058">
    <property type="entry name" value="GDSL_Est/Lipase"/>
</dbReference>
<accession>A0A9W7YCE5</accession>
<dbReference type="Gene3D" id="3.40.50.1110">
    <property type="entry name" value="SGNH hydrolase"/>
    <property type="match status" value="1"/>
</dbReference>
<feature type="chain" id="PRO_5040800921" evidence="2">
    <location>
        <begin position="21"/>
        <end position="351"/>
    </location>
</feature>
<dbReference type="InterPro" id="IPR036514">
    <property type="entry name" value="SGNH_hydro_sf"/>
</dbReference>
<gene>
    <name evidence="3" type="ORF">LPJ61_003521</name>
</gene>
<proteinExistence type="predicted"/>
<dbReference type="SUPFAM" id="SSF52266">
    <property type="entry name" value="SGNH hydrolase"/>
    <property type="match status" value="1"/>
</dbReference>
<dbReference type="OrthoDB" id="1600564at2759"/>
<dbReference type="GO" id="GO:0016788">
    <property type="term" value="F:hydrolase activity, acting on ester bonds"/>
    <property type="evidence" value="ECO:0007669"/>
    <property type="project" value="InterPro"/>
</dbReference>
<dbReference type="CDD" id="cd01846">
    <property type="entry name" value="fatty_acyltransferase_like"/>
    <property type="match status" value="1"/>
</dbReference>
<dbReference type="InterPro" id="IPR001087">
    <property type="entry name" value="GDSL"/>
</dbReference>
<dbReference type="EMBL" id="JANBOI010000613">
    <property type="protein sequence ID" value="KAJ1729435.1"/>
    <property type="molecule type" value="Genomic_DNA"/>
</dbReference>
<keyword evidence="1" id="KW-0378">Hydrolase</keyword>
<keyword evidence="4" id="KW-1185">Reference proteome</keyword>
<dbReference type="Pfam" id="PF00657">
    <property type="entry name" value="Lipase_GDSL"/>
    <property type="match status" value="1"/>
</dbReference>
<organism evidence="3 4">
    <name type="scientific">Coemansia biformis</name>
    <dbReference type="NCBI Taxonomy" id="1286918"/>
    <lineage>
        <taxon>Eukaryota</taxon>
        <taxon>Fungi</taxon>
        <taxon>Fungi incertae sedis</taxon>
        <taxon>Zoopagomycota</taxon>
        <taxon>Kickxellomycotina</taxon>
        <taxon>Kickxellomycetes</taxon>
        <taxon>Kickxellales</taxon>
        <taxon>Kickxellaceae</taxon>
        <taxon>Coemansia</taxon>
    </lineage>
</organism>
<keyword evidence="2" id="KW-0732">Signal</keyword>
<reference evidence="3" key="1">
    <citation type="submission" date="2022-07" db="EMBL/GenBank/DDBJ databases">
        <title>Phylogenomic reconstructions and comparative analyses of Kickxellomycotina fungi.</title>
        <authorList>
            <person name="Reynolds N.K."/>
            <person name="Stajich J.E."/>
            <person name="Barry K."/>
            <person name="Grigoriev I.V."/>
            <person name="Crous P."/>
            <person name="Smith M.E."/>
        </authorList>
    </citation>
    <scope>NUCLEOTIDE SEQUENCE</scope>
    <source>
        <strain evidence="3">BCRC 34381</strain>
    </source>
</reference>
<feature type="signal peptide" evidence="2">
    <location>
        <begin position="1"/>
        <end position="20"/>
    </location>
</feature>